<dbReference type="Pfam" id="PF03374">
    <property type="entry name" value="ANT"/>
    <property type="match status" value="1"/>
</dbReference>
<dbReference type="RefSeq" id="WP_305936059.1">
    <property type="nucleotide sequence ID" value="NZ_JAVAJI010000027.1"/>
</dbReference>
<evidence type="ECO:0000313" key="2">
    <source>
        <dbReference type="EMBL" id="MDP4545863.1"/>
    </source>
</evidence>
<organism evidence="2 3">
    <name type="scientific">Psychrobacter faecalis</name>
    <dbReference type="NCBI Taxonomy" id="180588"/>
    <lineage>
        <taxon>Bacteria</taxon>
        <taxon>Pseudomonadati</taxon>
        <taxon>Pseudomonadota</taxon>
        <taxon>Gammaproteobacteria</taxon>
        <taxon>Moraxellales</taxon>
        <taxon>Moraxellaceae</taxon>
        <taxon>Psychrobacter</taxon>
    </lineage>
</organism>
<evidence type="ECO:0000313" key="3">
    <source>
        <dbReference type="Proteomes" id="UP001228171"/>
    </source>
</evidence>
<protein>
    <submittedName>
        <fullName evidence="2">Rha family transcriptional regulator</fullName>
    </submittedName>
</protein>
<dbReference type="InterPro" id="IPR014054">
    <property type="entry name" value="Phage_regulatory_Rha"/>
</dbReference>
<sequence length="215" mass="24136">MNILTQTNIKTMSSREMADLCDKQHKNVLSMIRSLIDGGVLKNSIPQTYVHEQNGQRYTEFLSDKRDSLVIVARLSPEFTAAVIDRWQELEQQAQQPQIPQSFAEALQLAADQAKQLELAAPKVAHYDKVVDRHTLLTATQVGQKIGLSAIMLNRVLSEIGVYNMAHKRGKAFKQWFVDKGLGEMKQTDMGHSQALFSLKGEAWVIERLASESVA</sequence>
<dbReference type="Pfam" id="PF09669">
    <property type="entry name" value="Phage_pRha"/>
    <property type="match status" value="1"/>
</dbReference>
<dbReference type="EMBL" id="JAVAJI010000027">
    <property type="protein sequence ID" value="MDP4545863.1"/>
    <property type="molecule type" value="Genomic_DNA"/>
</dbReference>
<accession>A0ABT9HJF6</accession>
<reference evidence="2 3" key="1">
    <citation type="submission" date="2023-08" db="EMBL/GenBank/DDBJ databases">
        <authorList>
            <person name="Kumar R."/>
        </authorList>
    </citation>
    <scope>NUCLEOTIDE SEQUENCE [LARGE SCALE GENOMIC DNA]</scope>
    <source>
        <strain evidence="2 3">LUR13</strain>
    </source>
</reference>
<feature type="domain" description="Antirepressor protein C-terminal" evidence="1">
    <location>
        <begin position="115"/>
        <end position="210"/>
    </location>
</feature>
<evidence type="ECO:0000259" key="1">
    <source>
        <dbReference type="Pfam" id="PF03374"/>
    </source>
</evidence>
<comment type="caution">
    <text evidence="2">The sequence shown here is derived from an EMBL/GenBank/DDBJ whole genome shotgun (WGS) entry which is preliminary data.</text>
</comment>
<dbReference type="Proteomes" id="UP001228171">
    <property type="component" value="Unassembled WGS sequence"/>
</dbReference>
<dbReference type="InterPro" id="IPR005039">
    <property type="entry name" value="Ant_C"/>
</dbReference>
<gene>
    <name evidence="2" type="ORF">Q8P09_12335</name>
</gene>
<keyword evidence="3" id="KW-1185">Reference proteome</keyword>
<proteinExistence type="predicted"/>
<name>A0ABT9HJF6_9GAMM</name>